<keyword evidence="2" id="KW-1185">Reference proteome</keyword>
<dbReference type="RefSeq" id="WP_021708795.1">
    <property type="nucleotide sequence ID" value="NZ_BAOB01000444.1"/>
</dbReference>
<accession>U3ANZ2</accession>
<name>U3ANZ2_9VIBR</name>
<dbReference type="AlphaFoldDB" id="U3ANZ2"/>
<dbReference type="OrthoDB" id="7068820at2"/>
<sequence length="99" mass="11329">MEYSLSIVNGKREINETNDNIDVEIHLKDGSVYSATLFSMENITEIMESYQNTGECLNGAFFWASDMIIIQNFKLETINNIIKELVESGEYKYACSKIN</sequence>
<evidence type="ECO:0000313" key="2">
    <source>
        <dbReference type="Proteomes" id="UP000016567"/>
    </source>
</evidence>
<evidence type="ECO:0000313" key="1">
    <source>
        <dbReference type="EMBL" id="GAD75017.1"/>
    </source>
</evidence>
<dbReference type="Proteomes" id="UP000016567">
    <property type="component" value="Unassembled WGS sequence"/>
</dbReference>
<dbReference type="EMBL" id="BATL01000017">
    <property type="protein sequence ID" value="GAD75017.1"/>
    <property type="molecule type" value="Genomic_DNA"/>
</dbReference>
<comment type="caution">
    <text evidence="1">The sequence shown here is derived from an EMBL/GenBank/DDBJ whole genome shotgun (WGS) entry which is preliminary data.</text>
</comment>
<organism evidence="1 2">
    <name type="scientific">Vibrio azureus NBRC 104587</name>
    <dbReference type="NCBI Taxonomy" id="1219077"/>
    <lineage>
        <taxon>Bacteria</taxon>
        <taxon>Pseudomonadati</taxon>
        <taxon>Pseudomonadota</taxon>
        <taxon>Gammaproteobacteria</taxon>
        <taxon>Vibrionales</taxon>
        <taxon>Vibrionaceae</taxon>
        <taxon>Vibrio</taxon>
    </lineage>
</organism>
<dbReference type="eggNOG" id="ENOG5033CDJ">
    <property type="taxonomic scope" value="Bacteria"/>
</dbReference>
<reference evidence="1 2" key="1">
    <citation type="submission" date="2013-09" db="EMBL/GenBank/DDBJ databases">
        <title>Whole genome shotgun sequence of Vibrio azureus NBRC 104587.</title>
        <authorList>
            <person name="Isaki S."/>
            <person name="Hosoyama A."/>
            <person name="Numata M."/>
            <person name="Hashimoto M."/>
            <person name="Hosoyama Y."/>
            <person name="Tsuchikane K."/>
            <person name="Noguchi M."/>
            <person name="Hirakata S."/>
            <person name="Ichikawa N."/>
            <person name="Ohji S."/>
            <person name="Yamazoe A."/>
            <person name="Fujita N."/>
        </authorList>
    </citation>
    <scope>NUCLEOTIDE SEQUENCE [LARGE SCALE GENOMIC DNA]</scope>
    <source>
        <strain evidence="1 2">NBRC 104587</strain>
    </source>
</reference>
<gene>
    <name evidence="1" type="ORF">VAZ01S_017_01120</name>
</gene>
<dbReference type="STRING" id="1219077.VAZ01S_017_01120"/>
<proteinExistence type="predicted"/>
<protein>
    <submittedName>
        <fullName evidence="1">Uncharacterized protein</fullName>
    </submittedName>
</protein>